<dbReference type="InterPro" id="IPR008962">
    <property type="entry name" value="PapD-like_sf"/>
</dbReference>
<protein>
    <submittedName>
        <fullName evidence="4">Uncharacterized protein</fullName>
    </submittedName>
</protein>
<dbReference type="InterPro" id="IPR002110">
    <property type="entry name" value="Ankyrin_rpt"/>
</dbReference>
<evidence type="ECO:0000256" key="3">
    <source>
        <dbReference type="PROSITE-ProRule" id="PRU00023"/>
    </source>
</evidence>
<dbReference type="SUPFAM" id="SSF48403">
    <property type="entry name" value="Ankyrin repeat"/>
    <property type="match status" value="1"/>
</dbReference>
<organism evidence="4 5">
    <name type="scientific">Eucalyptus globulus</name>
    <name type="common">Tasmanian blue gum</name>
    <dbReference type="NCBI Taxonomy" id="34317"/>
    <lineage>
        <taxon>Eukaryota</taxon>
        <taxon>Viridiplantae</taxon>
        <taxon>Streptophyta</taxon>
        <taxon>Embryophyta</taxon>
        <taxon>Tracheophyta</taxon>
        <taxon>Spermatophyta</taxon>
        <taxon>Magnoliopsida</taxon>
        <taxon>eudicotyledons</taxon>
        <taxon>Gunneridae</taxon>
        <taxon>Pentapetalae</taxon>
        <taxon>rosids</taxon>
        <taxon>malvids</taxon>
        <taxon>Myrtales</taxon>
        <taxon>Myrtaceae</taxon>
        <taxon>Myrtoideae</taxon>
        <taxon>Eucalypteae</taxon>
        <taxon>Eucalyptus</taxon>
    </lineage>
</organism>
<dbReference type="PROSITE" id="PS50297">
    <property type="entry name" value="ANK_REP_REGION"/>
    <property type="match status" value="2"/>
</dbReference>
<evidence type="ECO:0000256" key="1">
    <source>
        <dbReference type="ARBA" id="ARBA00022737"/>
    </source>
</evidence>
<dbReference type="Gene3D" id="2.60.40.10">
    <property type="entry name" value="Immunoglobulins"/>
    <property type="match status" value="1"/>
</dbReference>
<dbReference type="Proteomes" id="UP001634007">
    <property type="component" value="Unassembled WGS sequence"/>
</dbReference>
<sequence>MDRLIGLEPSNVVAVRIEAGQMCSGHLTLRTVMYTMPVAFRLQPLNKPRYTVRPQSGIIPPLQTLTVDVTYHLPPGSTPRPGRATGAAVNGLDQHGWTALHRAAFKGQADAGRTLLDKGVDVDARDEDGYAALHCTAESGQFDVVELLVKKGADVEARTNRGVTALQVADSLQYARIMRILVHGGALKDGGRQGGGVACNGGLKMKTAMKKKQARERPMRSSFDGRPWRRWPCWEPEPPRAARVHRL</sequence>
<dbReference type="PROSITE" id="PS50088">
    <property type="entry name" value="ANK_REPEAT"/>
    <property type="match status" value="2"/>
</dbReference>
<dbReference type="Pfam" id="PF12796">
    <property type="entry name" value="Ank_2"/>
    <property type="match status" value="1"/>
</dbReference>
<dbReference type="PANTHER" id="PTHR24171:SF8">
    <property type="entry name" value="BRCA1-ASSOCIATED RING DOMAIN PROTEIN 1"/>
    <property type="match status" value="1"/>
</dbReference>
<dbReference type="EMBL" id="JBJKBG010000011">
    <property type="protein sequence ID" value="KAL3715546.1"/>
    <property type="molecule type" value="Genomic_DNA"/>
</dbReference>
<dbReference type="InterPro" id="IPR036770">
    <property type="entry name" value="Ankyrin_rpt-contain_sf"/>
</dbReference>
<name>A0ABD3IM80_EUCGL</name>
<dbReference type="PANTHER" id="PTHR24171">
    <property type="entry name" value="ANKYRIN REPEAT DOMAIN-CONTAINING PROTEIN 39-RELATED"/>
    <property type="match status" value="1"/>
</dbReference>
<evidence type="ECO:0000256" key="2">
    <source>
        <dbReference type="ARBA" id="ARBA00023043"/>
    </source>
</evidence>
<comment type="caution">
    <text evidence="4">The sequence shown here is derived from an EMBL/GenBank/DDBJ whole genome shotgun (WGS) entry which is preliminary data.</text>
</comment>
<dbReference type="Gene3D" id="1.25.40.20">
    <property type="entry name" value="Ankyrin repeat-containing domain"/>
    <property type="match status" value="1"/>
</dbReference>
<keyword evidence="5" id="KW-1185">Reference proteome</keyword>
<feature type="repeat" description="ANK" evidence="3">
    <location>
        <begin position="128"/>
        <end position="160"/>
    </location>
</feature>
<dbReference type="InterPro" id="IPR013783">
    <property type="entry name" value="Ig-like_fold"/>
</dbReference>
<keyword evidence="1" id="KW-0677">Repeat</keyword>
<dbReference type="SUPFAM" id="SSF49354">
    <property type="entry name" value="PapD-like"/>
    <property type="match status" value="1"/>
</dbReference>
<gene>
    <name evidence="4" type="ORF">ACJRO7_007301</name>
</gene>
<feature type="repeat" description="ANK" evidence="3">
    <location>
        <begin position="95"/>
        <end position="127"/>
    </location>
</feature>
<dbReference type="AlphaFoldDB" id="A0ABD3IM80"/>
<dbReference type="SMART" id="SM00248">
    <property type="entry name" value="ANK"/>
    <property type="match status" value="2"/>
</dbReference>
<reference evidence="4 5" key="1">
    <citation type="submission" date="2024-11" db="EMBL/GenBank/DDBJ databases">
        <title>Chromosome-level genome assembly of Eucalyptus globulus Labill. provides insights into its genome evolution.</title>
        <authorList>
            <person name="Li X."/>
        </authorList>
    </citation>
    <scope>NUCLEOTIDE SEQUENCE [LARGE SCALE GENOMIC DNA]</scope>
    <source>
        <strain evidence="4">CL2024</strain>
        <tissue evidence="4">Fresh tender leaves</tissue>
    </source>
</reference>
<accession>A0ABD3IM80</accession>
<keyword evidence="2 3" id="KW-0040">ANK repeat</keyword>
<evidence type="ECO:0000313" key="5">
    <source>
        <dbReference type="Proteomes" id="UP001634007"/>
    </source>
</evidence>
<proteinExistence type="predicted"/>
<evidence type="ECO:0000313" key="4">
    <source>
        <dbReference type="EMBL" id="KAL3715546.1"/>
    </source>
</evidence>
<dbReference type="PRINTS" id="PR01415">
    <property type="entry name" value="ANKYRIN"/>
</dbReference>